<proteinExistence type="predicted"/>
<accession>A6VSR3</accession>
<name>A6VSR3_MARMS</name>
<sequence>MSQYQTLVIKYEGDKPPFDTFAETKSLKIVEIANYNVFEERDQLEVKIELLEQEVKDYEYENG</sequence>
<dbReference type="HOGENOM" id="CLU_2880614_0_0_6"/>
<dbReference type="AlphaFoldDB" id="A6VSR3"/>
<dbReference type="OrthoDB" id="9931877at2"/>
<reference evidence="2" key="1">
    <citation type="submission" date="2007-06" db="EMBL/GenBank/DDBJ databases">
        <title>Complete sequence of Marinomonas sp. MWYL1.</title>
        <authorList>
            <consortium name="US DOE Joint Genome Institute"/>
            <person name="Copeland A."/>
            <person name="Lucas S."/>
            <person name="Lapidus A."/>
            <person name="Barry K."/>
            <person name="Glavina del Rio T."/>
            <person name="Dalin E."/>
            <person name="Tice H."/>
            <person name="Pitluck S."/>
            <person name="Kiss H."/>
            <person name="Brettin T."/>
            <person name="Bruce D."/>
            <person name="Detter J.C."/>
            <person name="Han C."/>
            <person name="Schmutz J."/>
            <person name="Larimer F."/>
            <person name="Land M."/>
            <person name="Hauser L."/>
            <person name="Kyrpides N."/>
            <person name="Kim E."/>
            <person name="Johnston A.W.B."/>
            <person name="Todd J.D."/>
            <person name="Rogers R."/>
            <person name="Wexler M."/>
            <person name="Bond P.L."/>
            <person name="Li Y."/>
            <person name="Richardson P."/>
        </authorList>
    </citation>
    <scope>NUCLEOTIDE SEQUENCE [LARGE SCALE GENOMIC DNA]</scope>
    <source>
        <strain evidence="2">MWYL1</strain>
    </source>
</reference>
<gene>
    <name evidence="2" type="ordered locus">Mmwyl1_0556</name>
</gene>
<feature type="coiled-coil region" evidence="1">
    <location>
        <begin position="34"/>
        <end position="61"/>
    </location>
</feature>
<dbReference type="KEGG" id="mmw:Mmwyl1_0556"/>
<evidence type="ECO:0000256" key="1">
    <source>
        <dbReference type="SAM" id="Coils"/>
    </source>
</evidence>
<evidence type="ECO:0000313" key="2">
    <source>
        <dbReference type="EMBL" id="ABR69492.1"/>
    </source>
</evidence>
<organism evidence="2">
    <name type="scientific">Marinomonas sp. (strain MWYL1)</name>
    <dbReference type="NCBI Taxonomy" id="400668"/>
    <lineage>
        <taxon>Bacteria</taxon>
        <taxon>Pseudomonadati</taxon>
        <taxon>Pseudomonadota</taxon>
        <taxon>Gammaproteobacteria</taxon>
        <taxon>Oceanospirillales</taxon>
        <taxon>Oceanospirillaceae</taxon>
        <taxon>Marinomonas</taxon>
    </lineage>
</organism>
<protein>
    <submittedName>
        <fullName evidence="2">Uncharacterized protein</fullName>
    </submittedName>
</protein>
<keyword evidence="1" id="KW-0175">Coiled coil</keyword>
<dbReference type="EMBL" id="CP000749">
    <property type="protein sequence ID" value="ABR69492.1"/>
    <property type="molecule type" value="Genomic_DNA"/>
</dbReference>